<evidence type="ECO:0000313" key="1">
    <source>
        <dbReference type="EMBL" id="GAI67510.1"/>
    </source>
</evidence>
<proteinExistence type="predicted"/>
<organism evidence="1">
    <name type="scientific">marine sediment metagenome</name>
    <dbReference type="NCBI Taxonomy" id="412755"/>
    <lineage>
        <taxon>unclassified sequences</taxon>
        <taxon>metagenomes</taxon>
        <taxon>ecological metagenomes</taxon>
    </lineage>
</organism>
<name>X1RWF4_9ZZZZ</name>
<gene>
    <name evidence="1" type="ORF">S06H3_66459</name>
</gene>
<comment type="caution">
    <text evidence="1">The sequence shown here is derived from an EMBL/GenBank/DDBJ whole genome shotgun (WGS) entry which is preliminary data.</text>
</comment>
<protein>
    <submittedName>
        <fullName evidence="1">Uncharacterized protein</fullName>
    </submittedName>
</protein>
<sequence>MTNEEIKKLQDKIKDIRQKDKASKLILSPTD</sequence>
<feature type="non-terminal residue" evidence="1">
    <location>
        <position position="31"/>
    </location>
</feature>
<accession>X1RWF4</accession>
<dbReference type="EMBL" id="BARV01045300">
    <property type="protein sequence ID" value="GAI67510.1"/>
    <property type="molecule type" value="Genomic_DNA"/>
</dbReference>
<reference evidence="1" key="1">
    <citation type="journal article" date="2014" name="Front. Microbiol.">
        <title>High frequency of phylogenetically diverse reductive dehalogenase-homologous genes in deep subseafloor sedimentary metagenomes.</title>
        <authorList>
            <person name="Kawai M."/>
            <person name="Futagami T."/>
            <person name="Toyoda A."/>
            <person name="Takaki Y."/>
            <person name="Nishi S."/>
            <person name="Hori S."/>
            <person name="Arai W."/>
            <person name="Tsubouchi T."/>
            <person name="Morono Y."/>
            <person name="Uchiyama I."/>
            <person name="Ito T."/>
            <person name="Fujiyama A."/>
            <person name="Inagaki F."/>
            <person name="Takami H."/>
        </authorList>
    </citation>
    <scope>NUCLEOTIDE SEQUENCE</scope>
    <source>
        <strain evidence="1">Expedition CK06-06</strain>
    </source>
</reference>
<dbReference type="AlphaFoldDB" id="X1RWF4"/>